<dbReference type="RefSeq" id="WP_051244718.1">
    <property type="nucleotide sequence ID" value="NZ_FNBW01000016.1"/>
</dbReference>
<evidence type="ECO:0000256" key="2">
    <source>
        <dbReference type="ARBA" id="ARBA00022729"/>
    </source>
</evidence>
<dbReference type="InterPro" id="IPR028081">
    <property type="entry name" value="Leu-bd"/>
</dbReference>
<dbReference type="SUPFAM" id="SSF53822">
    <property type="entry name" value="Periplasmic binding protein-like I"/>
    <property type="match status" value="1"/>
</dbReference>
<dbReference type="Proteomes" id="UP000198615">
    <property type="component" value="Unassembled WGS sequence"/>
</dbReference>
<reference evidence="5 6" key="1">
    <citation type="submission" date="2016-10" db="EMBL/GenBank/DDBJ databases">
        <authorList>
            <person name="Varghese N."/>
            <person name="Submissions S."/>
        </authorList>
    </citation>
    <scope>NUCLEOTIDE SEQUENCE [LARGE SCALE GENOMIC DNA]</scope>
    <source>
        <strain evidence="5 6">DSM 18839</strain>
    </source>
</reference>
<dbReference type="InterPro" id="IPR006311">
    <property type="entry name" value="TAT_signal"/>
</dbReference>
<gene>
    <name evidence="5" type="ORF">SAMN05660686_04299</name>
</gene>
<organism evidence="5 6">
    <name type="scientific">Thalassobaculum litoreum DSM 18839</name>
    <dbReference type="NCBI Taxonomy" id="1123362"/>
    <lineage>
        <taxon>Bacteria</taxon>
        <taxon>Pseudomonadati</taxon>
        <taxon>Pseudomonadota</taxon>
        <taxon>Alphaproteobacteria</taxon>
        <taxon>Rhodospirillales</taxon>
        <taxon>Thalassobaculaceae</taxon>
        <taxon>Thalassobaculum</taxon>
    </lineage>
</organism>
<dbReference type="EMBL" id="FNBW01000016">
    <property type="protein sequence ID" value="SDG40669.1"/>
    <property type="molecule type" value="Genomic_DNA"/>
</dbReference>
<feature type="chain" id="PRO_5034263212" evidence="3">
    <location>
        <begin position="35"/>
        <end position="440"/>
    </location>
</feature>
<comment type="similarity">
    <text evidence="1">Belongs to the leucine-binding protein family.</text>
</comment>
<keyword evidence="6" id="KW-1185">Reference proteome</keyword>
<name>A0A8G2F563_9PROT</name>
<dbReference type="OrthoDB" id="7251828at2"/>
<protein>
    <submittedName>
        <fullName evidence="5">Branched-chain amino acid transport system substrate-binding protein</fullName>
    </submittedName>
</protein>
<dbReference type="PANTHER" id="PTHR47151:SF2">
    <property type="entry name" value="AMINO ACID BINDING PROTEIN"/>
    <property type="match status" value="1"/>
</dbReference>
<evidence type="ECO:0000313" key="6">
    <source>
        <dbReference type="Proteomes" id="UP000198615"/>
    </source>
</evidence>
<dbReference type="PANTHER" id="PTHR47151">
    <property type="entry name" value="LEU/ILE/VAL-BINDING ABC TRANSPORTER SUBUNIT"/>
    <property type="match status" value="1"/>
</dbReference>
<accession>A0A8G2F563</accession>
<dbReference type="CDD" id="cd06340">
    <property type="entry name" value="PBP1_ABC_ligand_binding-like"/>
    <property type="match status" value="1"/>
</dbReference>
<comment type="caution">
    <text evidence="5">The sequence shown here is derived from an EMBL/GenBank/DDBJ whole genome shotgun (WGS) entry which is preliminary data.</text>
</comment>
<keyword evidence="2 3" id="KW-0732">Signal</keyword>
<evidence type="ECO:0000313" key="5">
    <source>
        <dbReference type="EMBL" id="SDG40669.1"/>
    </source>
</evidence>
<evidence type="ECO:0000259" key="4">
    <source>
        <dbReference type="Pfam" id="PF13458"/>
    </source>
</evidence>
<dbReference type="AlphaFoldDB" id="A0A8G2F563"/>
<evidence type="ECO:0000256" key="1">
    <source>
        <dbReference type="ARBA" id="ARBA00010062"/>
    </source>
</evidence>
<feature type="domain" description="Leucine-binding protein" evidence="4">
    <location>
        <begin position="37"/>
        <end position="376"/>
    </location>
</feature>
<dbReference type="InterPro" id="IPR028082">
    <property type="entry name" value="Peripla_BP_I"/>
</dbReference>
<proteinExistence type="inferred from homology"/>
<dbReference type="PROSITE" id="PS51318">
    <property type="entry name" value="TAT"/>
    <property type="match status" value="1"/>
</dbReference>
<evidence type="ECO:0000256" key="3">
    <source>
        <dbReference type="SAM" id="SignalP"/>
    </source>
</evidence>
<dbReference type="Pfam" id="PF13458">
    <property type="entry name" value="Peripla_BP_6"/>
    <property type="match status" value="1"/>
</dbReference>
<feature type="signal peptide" evidence="3">
    <location>
        <begin position="1"/>
        <end position="34"/>
    </location>
</feature>
<dbReference type="Gene3D" id="3.40.50.2300">
    <property type="match status" value="2"/>
</dbReference>
<sequence length="440" mass="47284">MKSTKVARRAAVSALGAAALALPLLSLMPATAQAADPIRIGVIYDFTGPFAAGGSTAAAVGNEIAVELINEQGGVEGHKIETIVADAQSKAEVAINEATRLLDQENVDLIMGVFSSAHCVPMAQKVDAQQKFMWANVCVSSAVFKDKNLKYVFRGQVHSDQFGWASCTFLQEYAEKKLGMKPSDLKVAIIYEDGPYGSGVASGNEETCKGYGMDVTLKEGYSATAPDLSSLITKLRRARADVILHTGYNPDITLFLRQAKEQGLKWKALIGHGAGYGQIDKLTEAFGEDANYIYNTDPVAAQLLDPSTLAPGLGDLTAEMVKRYKEKTGANEVPPHTSMGFNQAWIFFSDVLPRAIKEYGGYDPESLRKAALDTDIPVGGTVQGYGVKFNPPGHKMAGQNERSSPVVMQYVDGATKIVWPTAIQTMDPVLPLPDGHTYAR</sequence>